<sequence length="147" mass="16172">MTHPTALNLALEALDLAAEIGGEIDRKVFVEAKQKLQGLIDVVAAFDSKMNSEERVPEGDDYNQLVSVLEIQHCAVTNDSAKGKKAKAGKRKIPHLNWCLSGRSMSAAFAAAEKRWPGVKLGYVGTDPETFRHYFQEFANPKPFILG</sequence>
<dbReference type="AlphaFoldDB" id="A0A161ZFB7"/>
<name>A0A161ZFB7_PSEFL</name>
<evidence type="ECO:0000313" key="1">
    <source>
        <dbReference type="EMBL" id="KZN20572.1"/>
    </source>
</evidence>
<dbReference type="OrthoDB" id="9988090at2"/>
<protein>
    <submittedName>
        <fullName evidence="1">Uncharacterized protein</fullName>
    </submittedName>
</protein>
<proteinExistence type="predicted"/>
<dbReference type="RefSeq" id="WP_063340620.1">
    <property type="nucleotide sequence ID" value="NZ_LUKJ01000002.1"/>
</dbReference>
<evidence type="ECO:0000313" key="2">
    <source>
        <dbReference type="Proteomes" id="UP000076489"/>
    </source>
</evidence>
<gene>
    <name evidence="1" type="ORF">A1D17_03270</name>
</gene>
<reference evidence="2" key="1">
    <citation type="submission" date="2016-03" db="EMBL/GenBank/DDBJ databases">
        <authorList>
            <person name="Ray J."/>
            <person name="Price M."/>
            <person name="Deutschbauer A."/>
        </authorList>
    </citation>
    <scope>NUCLEOTIDE SEQUENCE [LARGE SCALE GENOMIC DNA]</scope>
    <source>
        <strain evidence="2">FW300-N1B4</strain>
    </source>
</reference>
<organism evidence="1 2">
    <name type="scientific">Pseudomonas fluorescens</name>
    <dbReference type="NCBI Taxonomy" id="294"/>
    <lineage>
        <taxon>Bacteria</taxon>
        <taxon>Pseudomonadati</taxon>
        <taxon>Pseudomonadota</taxon>
        <taxon>Gammaproteobacteria</taxon>
        <taxon>Pseudomonadales</taxon>
        <taxon>Pseudomonadaceae</taxon>
        <taxon>Pseudomonas</taxon>
    </lineage>
</organism>
<dbReference type="Proteomes" id="UP000076489">
    <property type="component" value="Unassembled WGS sequence"/>
</dbReference>
<dbReference type="EMBL" id="LUKJ01000002">
    <property type="protein sequence ID" value="KZN20572.1"/>
    <property type="molecule type" value="Genomic_DNA"/>
</dbReference>
<comment type="caution">
    <text evidence="1">The sequence shown here is derived from an EMBL/GenBank/DDBJ whole genome shotgun (WGS) entry which is preliminary data.</text>
</comment>
<reference evidence="1 2" key="2">
    <citation type="journal article" date="2018" name="Nature">
        <title>Mutant phenotypes for thousands of bacterial genes of unknown function.</title>
        <authorList>
            <person name="Price M.N."/>
            <person name="Wetmore K.M."/>
            <person name="Waters R.J."/>
            <person name="Callaghan M."/>
            <person name="Ray J."/>
            <person name="Liu H."/>
            <person name="Kuehl J.V."/>
            <person name="Melnyk R.A."/>
            <person name="Lamson J.S."/>
            <person name="Suh Y."/>
            <person name="Carlson H.K."/>
            <person name="Esquivel Z."/>
            <person name="Sadeeshkumar H."/>
            <person name="Chakraborty R."/>
            <person name="Zane G.M."/>
            <person name="Rubin B.E."/>
            <person name="Wall J.D."/>
            <person name="Visel A."/>
            <person name="Bristow J."/>
            <person name="Blow M.J."/>
            <person name="Arkin A.P."/>
            <person name="Deutschbauer A.M."/>
        </authorList>
    </citation>
    <scope>NUCLEOTIDE SEQUENCE [LARGE SCALE GENOMIC DNA]</scope>
    <source>
        <strain evidence="1 2">FW300-N1B4</strain>
    </source>
</reference>
<accession>A0A161ZFB7</accession>